<dbReference type="EMBL" id="DWWK01000182">
    <property type="protein sequence ID" value="HJC39571.1"/>
    <property type="molecule type" value="Genomic_DNA"/>
</dbReference>
<evidence type="ECO:0000256" key="4">
    <source>
        <dbReference type="ARBA" id="ARBA00022989"/>
    </source>
</evidence>
<dbReference type="Proteomes" id="UP000823894">
    <property type="component" value="Unassembled WGS sequence"/>
</dbReference>
<sequence length="347" mass="39063">MSVKKRAVQIAVFLLIMFLTFYALFSGRDLAEIGRSIARMSPVYLIPSAALAVFFVCAEGFMIWFLLNAMREKKNSLFRCFQYSFIGFFYSGITPSASGGQPVQLYYMNKDGNRVSDSTVVLMTVAVVYKFVLVVLGFGILAFWYGPLRAELKHYFPLYLLGLMLNVILVILILGVMLFPRVIFRLAKFFEGLLIRMKIWKPSEKRDEKLNGFIESYQQAVVWLGKHKGRLAGVVAVTFLQRCSLFVLTYMVYLGFGLEGAGAVKVILLQASVYIAVDMLPLPGAQGITEMMYQTVFANVFAGVYLIPSMLVSRGINFYFLMIVSLGVELVNRFVLERRKADVPVAG</sequence>
<evidence type="ECO:0000256" key="5">
    <source>
        <dbReference type="ARBA" id="ARBA00023136"/>
    </source>
</evidence>
<feature type="transmembrane region" description="Helical" evidence="6">
    <location>
        <begin position="120"/>
        <end position="146"/>
    </location>
</feature>
<name>A0A9D2SZ89_9FIRM</name>
<reference evidence="7" key="2">
    <citation type="submission" date="2021-04" db="EMBL/GenBank/DDBJ databases">
        <authorList>
            <person name="Gilroy R."/>
        </authorList>
    </citation>
    <scope>NUCLEOTIDE SEQUENCE</scope>
    <source>
        <strain evidence="7">ChiGjej1B1-1692</strain>
    </source>
</reference>
<evidence type="ECO:0000256" key="6">
    <source>
        <dbReference type="RuleBase" id="RU363042"/>
    </source>
</evidence>
<dbReference type="EC" id="2.3.2.3" evidence="6"/>
<dbReference type="Pfam" id="PF03706">
    <property type="entry name" value="LPG_synthase_TM"/>
    <property type="match status" value="1"/>
</dbReference>
<comment type="catalytic activity">
    <reaction evidence="6">
        <text>L-lysyl-tRNA(Lys) + a 1,2-diacyl-sn-glycero-3-phospho-(1'-sn-glycerol) = a 1,2-diacyl-sn-glycero-3-phospho-1'-(3'-O-L-lysyl)-sn-glycerol + tRNA(Lys)</text>
        <dbReference type="Rhea" id="RHEA:10668"/>
        <dbReference type="Rhea" id="RHEA-COMP:9696"/>
        <dbReference type="Rhea" id="RHEA-COMP:9697"/>
        <dbReference type="ChEBI" id="CHEBI:64716"/>
        <dbReference type="ChEBI" id="CHEBI:75792"/>
        <dbReference type="ChEBI" id="CHEBI:78442"/>
        <dbReference type="ChEBI" id="CHEBI:78529"/>
        <dbReference type="EC" id="2.3.2.3"/>
    </reaction>
</comment>
<dbReference type="NCBIfam" id="TIGR00374">
    <property type="entry name" value="flippase-like domain"/>
    <property type="match status" value="1"/>
</dbReference>
<dbReference type="GO" id="GO:0005886">
    <property type="term" value="C:plasma membrane"/>
    <property type="evidence" value="ECO:0007669"/>
    <property type="project" value="UniProtKB-SubCell"/>
</dbReference>
<proteinExistence type="inferred from homology"/>
<evidence type="ECO:0000256" key="1">
    <source>
        <dbReference type="ARBA" id="ARBA00004651"/>
    </source>
</evidence>
<feature type="transmembrane region" description="Helical" evidence="6">
    <location>
        <begin position="158"/>
        <end position="179"/>
    </location>
</feature>
<comment type="caution">
    <text evidence="7">The sequence shown here is derived from an EMBL/GenBank/DDBJ whole genome shotgun (WGS) entry which is preliminary data.</text>
</comment>
<protein>
    <recommendedName>
        <fullName evidence="6">Phosphatidylglycerol lysyltransferase</fullName>
        <ecNumber evidence="6">2.3.2.3</ecNumber>
    </recommendedName>
    <alternativeName>
        <fullName evidence="6">Lysylphosphatidylglycerol synthase</fullName>
    </alternativeName>
</protein>
<dbReference type="PANTHER" id="PTHR37693:SF1">
    <property type="entry name" value="INTEGRAL MEMBRANE PROTEIN"/>
    <property type="match status" value="1"/>
</dbReference>
<comment type="function">
    <text evidence="6">Catalyzes the transfer of a lysyl group from L-lysyl-tRNA(Lys) to membrane-bound phosphatidylglycerol (PG), which produces lysylphosphatidylglycerol (LPG), a major component of the bacterial membrane with a positive net charge. LPG synthesis contributes to bacterial virulence as it is involved in the resistance mechanism against cationic antimicrobial peptides (CAMP) produces by the host's immune system (defensins, cathelicidins) and by the competing microorganisms.</text>
</comment>
<reference evidence="7" key="1">
    <citation type="journal article" date="2021" name="PeerJ">
        <title>Extensive microbial diversity within the chicken gut microbiome revealed by metagenomics and culture.</title>
        <authorList>
            <person name="Gilroy R."/>
            <person name="Ravi A."/>
            <person name="Getino M."/>
            <person name="Pursley I."/>
            <person name="Horton D.L."/>
            <person name="Alikhan N.F."/>
            <person name="Baker D."/>
            <person name="Gharbi K."/>
            <person name="Hall N."/>
            <person name="Watson M."/>
            <person name="Adriaenssens E.M."/>
            <person name="Foster-Nyarko E."/>
            <person name="Jarju S."/>
            <person name="Secka A."/>
            <person name="Antonio M."/>
            <person name="Oren A."/>
            <person name="Chaudhuri R.R."/>
            <person name="La Ragione R."/>
            <person name="Hildebrand F."/>
            <person name="Pallen M.J."/>
        </authorList>
    </citation>
    <scope>NUCLEOTIDE SEQUENCE</scope>
    <source>
        <strain evidence="7">ChiGjej1B1-1692</strain>
    </source>
</reference>
<dbReference type="GO" id="GO:0050071">
    <property type="term" value="F:phosphatidylglycerol lysyltransferase activity"/>
    <property type="evidence" value="ECO:0007669"/>
    <property type="project" value="UniProtKB-EC"/>
</dbReference>
<evidence type="ECO:0000256" key="3">
    <source>
        <dbReference type="ARBA" id="ARBA00022692"/>
    </source>
</evidence>
<feature type="transmembrane region" description="Helical" evidence="6">
    <location>
        <begin position="7"/>
        <end position="25"/>
    </location>
</feature>
<evidence type="ECO:0000313" key="8">
    <source>
        <dbReference type="Proteomes" id="UP000823894"/>
    </source>
</evidence>
<comment type="subcellular location">
    <subcellularLocation>
        <location evidence="1 6">Cell membrane</location>
        <topology evidence="1 6">Multi-pass membrane protein</topology>
    </subcellularLocation>
</comment>
<organism evidence="7 8">
    <name type="scientific">Candidatus Mediterraneibacter faecigallinarum</name>
    <dbReference type="NCBI Taxonomy" id="2838669"/>
    <lineage>
        <taxon>Bacteria</taxon>
        <taxon>Bacillati</taxon>
        <taxon>Bacillota</taxon>
        <taxon>Clostridia</taxon>
        <taxon>Lachnospirales</taxon>
        <taxon>Lachnospiraceae</taxon>
        <taxon>Mediterraneibacter</taxon>
    </lineage>
</organism>
<evidence type="ECO:0000313" key="7">
    <source>
        <dbReference type="EMBL" id="HJC39571.1"/>
    </source>
</evidence>
<dbReference type="PANTHER" id="PTHR37693">
    <property type="entry name" value="PHOSPHATIDYLGLYCEROL LYSYLTRANSFERASE"/>
    <property type="match status" value="1"/>
</dbReference>
<keyword evidence="4 6" id="KW-1133">Transmembrane helix</keyword>
<keyword evidence="2" id="KW-1003">Cell membrane</keyword>
<keyword evidence="6" id="KW-0808">Transferase</keyword>
<keyword evidence="6" id="KW-0443">Lipid metabolism</keyword>
<dbReference type="GO" id="GO:0006629">
    <property type="term" value="P:lipid metabolic process"/>
    <property type="evidence" value="ECO:0007669"/>
    <property type="project" value="UniProtKB-KW"/>
</dbReference>
<dbReference type="AlphaFoldDB" id="A0A9D2SZ89"/>
<evidence type="ECO:0000256" key="2">
    <source>
        <dbReference type="ARBA" id="ARBA00022475"/>
    </source>
</evidence>
<keyword evidence="6" id="KW-0046">Antibiotic resistance</keyword>
<comment type="similarity">
    <text evidence="6">Belongs to the LPG synthase family.</text>
</comment>
<keyword evidence="3 6" id="KW-0812">Transmembrane</keyword>
<dbReference type="InterPro" id="IPR022791">
    <property type="entry name" value="L-PG_synthase/AglD"/>
</dbReference>
<dbReference type="GO" id="GO:0046677">
    <property type="term" value="P:response to antibiotic"/>
    <property type="evidence" value="ECO:0007669"/>
    <property type="project" value="UniProtKB-KW"/>
</dbReference>
<gene>
    <name evidence="6" type="primary">mprF</name>
    <name evidence="7" type="ORF">H9757_11015</name>
</gene>
<feature type="transmembrane region" description="Helical" evidence="6">
    <location>
        <begin position="45"/>
        <end position="67"/>
    </location>
</feature>
<feature type="transmembrane region" description="Helical" evidence="6">
    <location>
        <begin position="292"/>
        <end position="312"/>
    </location>
</feature>
<keyword evidence="5 6" id="KW-0472">Membrane</keyword>
<accession>A0A9D2SZ89</accession>